<dbReference type="STRING" id="318479.A0A0N4U722"/>
<dbReference type="Proteomes" id="UP000038040">
    <property type="component" value="Unplaced"/>
</dbReference>
<proteinExistence type="predicted"/>
<dbReference type="WBParaSite" id="DME_0000276301-mRNA-1">
    <property type="protein sequence ID" value="DME_0000276301-mRNA-1"/>
    <property type="gene ID" value="DME_0000276301"/>
</dbReference>
<gene>
    <name evidence="1" type="ORF">DME_LOCUS7123</name>
</gene>
<organism evidence="2 4">
    <name type="scientific">Dracunculus medinensis</name>
    <name type="common">Guinea worm</name>
    <dbReference type="NCBI Taxonomy" id="318479"/>
    <lineage>
        <taxon>Eukaryota</taxon>
        <taxon>Metazoa</taxon>
        <taxon>Ecdysozoa</taxon>
        <taxon>Nematoda</taxon>
        <taxon>Chromadorea</taxon>
        <taxon>Rhabditida</taxon>
        <taxon>Spirurina</taxon>
        <taxon>Dracunculoidea</taxon>
        <taxon>Dracunculidae</taxon>
        <taxon>Dracunculus</taxon>
    </lineage>
</organism>
<evidence type="ECO:0000313" key="4">
    <source>
        <dbReference type="WBParaSite" id="DME_0000276301-mRNA-1"/>
    </source>
</evidence>
<evidence type="ECO:0000313" key="2">
    <source>
        <dbReference type="Proteomes" id="UP000038040"/>
    </source>
</evidence>
<sequence>MWLHACSIDPLEDFPETLLDFEGEDFFQNGEPRIIGIMTTLLEGETTCRIKLLRPELPLDLQPEDNSGLKCAVNVKETIEINGERRLVQKRKTAHPDWDKCWDIDVVPGRVLQIILMNGSNPIADATMRQQVIFSLSVVFS</sequence>
<evidence type="ECO:0000313" key="3">
    <source>
        <dbReference type="Proteomes" id="UP000274756"/>
    </source>
</evidence>
<dbReference type="SUPFAM" id="SSF49562">
    <property type="entry name" value="C2 domain (Calcium/lipid-binding domain, CaLB)"/>
    <property type="match status" value="1"/>
</dbReference>
<keyword evidence="3" id="KW-1185">Reference proteome</keyword>
<dbReference type="Pfam" id="PF21494">
    <property type="entry name" value="PKC_C2"/>
    <property type="match status" value="1"/>
</dbReference>
<reference evidence="1 3" key="2">
    <citation type="submission" date="2018-11" db="EMBL/GenBank/DDBJ databases">
        <authorList>
            <consortium name="Pathogen Informatics"/>
        </authorList>
    </citation>
    <scope>NUCLEOTIDE SEQUENCE [LARGE SCALE GENOMIC DNA]</scope>
</reference>
<dbReference type="Gene3D" id="2.60.40.150">
    <property type="entry name" value="C2 domain"/>
    <property type="match status" value="1"/>
</dbReference>
<accession>A0A0N4U722</accession>
<reference evidence="4" key="1">
    <citation type="submission" date="2017-02" db="UniProtKB">
        <authorList>
            <consortium name="WormBaseParasite"/>
        </authorList>
    </citation>
    <scope>IDENTIFICATION</scope>
</reference>
<protein>
    <submittedName>
        <fullName evidence="4">C2 domain-containing protein</fullName>
    </submittedName>
</protein>
<name>A0A0N4U722_DRAME</name>
<evidence type="ECO:0000313" key="1">
    <source>
        <dbReference type="EMBL" id="VDN57150.1"/>
    </source>
</evidence>
<dbReference type="InterPro" id="IPR035892">
    <property type="entry name" value="C2_domain_sf"/>
</dbReference>
<dbReference type="Proteomes" id="UP000274756">
    <property type="component" value="Unassembled WGS sequence"/>
</dbReference>
<dbReference type="OrthoDB" id="63267at2759"/>
<dbReference type="AlphaFoldDB" id="A0A0N4U722"/>
<dbReference type="EMBL" id="UYYG01001158">
    <property type="protein sequence ID" value="VDN57150.1"/>
    <property type="molecule type" value="Genomic_DNA"/>
</dbReference>